<keyword evidence="10" id="KW-0067">ATP-binding</keyword>
<dbReference type="Pfam" id="PF00672">
    <property type="entry name" value="HAMP"/>
    <property type="match status" value="1"/>
</dbReference>
<comment type="subcellular location">
    <subcellularLocation>
        <location evidence="2">Cell membrane</location>
        <topology evidence="2">Multi-pass membrane protein</topology>
    </subcellularLocation>
</comment>
<evidence type="ECO:0000256" key="15">
    <source>
        <dbReference type="SAM" id="Phobius"/>
    </source>
</evidence>
<accession>A0AA90F7C9</accession>
<dbReference type="EC" id="2.7.13.3" evidence="3"/>
<dbReference type="InterPro" id="IPR036097">
    <property type="entry name" value="HisK_dim/P_sf"/>
</dbReference>
<evidence type="ECO:0000256" key="14">
    <source>
        <dbReference type="SAM" id="Coils"/>
    </source>
</evidence>
<evidence type="ECO:0000256" key="10">
    <source>
        <dbReference type="ARBA" id="ARBA00022840"/>
    </source>
</evidence>
<dbReference type="InterPro" id="IPR003660">
    <property type="entry name" value="HAMP_dom"/>
</dbReference>
<dbReference type="InterPro" id="IPR003594">
    <property type="entry name" value="HATPase_dom"/>
</dbReference>
<evidence type="ECO:0000313" key="19">
    <source>
        <dbReference type="Proteomes" id="UP001066455"/>
    </source>
</evidence>
<dbReference type="PRINTS" id="PR00344">
    <property type="entry name" value="BCTRLSENSOR"/>
</dbReference>
<protein>
    <recommendedName>
        <fullName evidence="3">histidine kinase</fullName>
        <ecNumber evidence="3">2.7.13.3</ecNumber>
    </recommendedName>
</protein>
<dbReference type="RefSeq" id="WP_268304815.1">
    <property type="nucleotide sequence ID" value="NZ_JALAXE010000010.1"/>
</dbReference>
<dbReference type="SUPFAM" id="SSF55874">
    <property type="entry name" value="ATPase domain of HSP90 chaperone/DNA topoisomerase II/histidine kinase"/>
    <property type="match status" value="1"/>
</dbReference>
<evidence type="ECO:0000256" key="2">
    <source>
        <dbReference type="ARBA" id="ARBA00004651"/>
    </source>
</evidence>
<dbReference type="InterPro" id="IPR036890">
    <property type="entry name" value="HATPase_C_sf"/>
</dbReference>
<dbReference type="PANTHER" id="PTHR45528:SF1">
    <property type="entry name" value="SENSOR HISTIDINE KINASE CPXA"/>
    <property type="match status" value="1"/>
</dbReference>
<keyword evidence="13 15" id="KW-0472">Membrane</keyword>
<dbReference type="InterPro" id="IPR005467">
    <property type="entry name" value="His_kinase_dom"/>
</dbReference>
<evidence type="ECO:0000259" key="16">
    <source>
        <dbReference type="PROSITE" id="PS50109"/>
    </source>
</evidence>
<keyword evidence="14" id="KW-0175">Coiled coil</keyword>
<dbReference type="InterPro" id="IPR050398">
    <property type="entry name" value="HssS/ArlS-like"/>
</dbReference>
<dbReference type="PANTHER" id="PTHR45528">
    <property type="entry name" value="SENSOR HISTIDINE KINASE CPXA"/>
    <property type="match status" value="1"/>
</dbReference>
<dbReference type="GO" id="GO:0000155">
    <property type="term" value="F:phosphorelay sensor kinase activity"/>
    <property type="evidence" value="ECO:0007669"/>
    <property type="project" value="InterPro"/>
</dbReference>
<dbReference type="FunFam" id="3.30.565.10:FF:000006">
    <property type="entry name" value="Sensor histidine kinase WalK"/>
    <property type="match status" value="1"/>
</dbReference>
<dbReference type="SMART" id="SM00304">
    <property type="entry name" value="HAMP"/>
    <property type="match status" value="1"/>
</dbReference>
<dbReference type="Gene3D" id="1.10.287.130">
    <property type="match status" value="1"/>
</dbReference>
<evidence type="ECO:0000256" key="7">
    <source>
        <dbReference type="ARBA" id="ARBA00022692"/>
    </source>
</evidence>
<evidence type="ECO:0000256" key="1">
    <source>
        <dbReference type="ARBA" id="ARBA00000085"/>
    </source>
</evidence>
<dbReference type="Gene3D" id="6.10.340.10">
    <property type="match status" value="1"/>
</dbReference>
<feature type="transmembrane region" description="Helical" evidence="15">
    <location>
        <begin position="12"/>
        <end position="36"/>
    </location>
</feature>
<dbReference type="Gene3D" id="3.30.565.10">
    <property type="entry name" value="Histidine kinase-like ATPase, C-terminal domain"/>
    <property type="match status" value="1"/>
</dbReference>
<dbReference type="SUPFAM" id="SSF47384">
    <property type="entry name" value="Homodimeric domain of signal transducing histidine kinase"/>
    <property type="match status" value="1"/>
</dbReference>
<dbReference type="Pfam" id="PF00512">
    <property type="entry name" value="HisKA"/>
    <property type="match status" value="1"/>
</dbReference>
<evidence type="ECO:0000313" key="18">
    <source>
        <dbReference type="EMBL" id="MCY9279019.1"/>
    </source>
</evidence>
<feature type="coiled-coil region" evidence="14">
    <location>
        <begin position="220"/>
        <end position="247"/>
    </location>
</feature>
<dbReference type="PROSITE" id="PS50885">
    <property type="entry name" value="HAMP"/>
    <property type="match status" value="1"/>
</dbReference>
<organism evidence="18 19">
    <name type="scientific">Bacillus haynesii</name>
    <dbReference type="NCBI Taxonomy" id="1925021"/>
    <lineage>
        <taxon>Bacteria</taxon>
        <taxon>Bacillati</taxon>
        <taxon>Bacillota</taxon>
        <taxon>Bacilli</taxon>
        <taxon>Bacillales</taxon>
        <taxon>Bacillaceae</taxon>
        <taxon>Bacillus</taxon>
    </lineage>
</organism>
<dbReference type="CDD" id="cd00075">
    <property type="entry name" value="HATPase"/>
    <property type="match status" value="1"/>
</dbReference>
<keyword evidence="9 18" id="KW-0418">Kinase</keyword>
<reference evidence="18" key="1">
    <citation type="submission" date="2022-02" db="EMBL/GenBank/DDBJ databases">
        <title>Crop Bioprotection Bacillus Genome Sequencing.</title>
        <authorList>
            <person name="Dunlap C."/>
        </authorList>
    </citation>
    <scope>NUCLEOTIDE SEQUENCE</scope>
    <source>
        <strain evidence="18">T20C14</strain>
    </source>
</reference>
<keyword evidence="8" id="KW-0547">Nucleotide-binding</keyword>
<evidence type="ECO:0000256" key="6">
    <source>
        <dbReference type="ARBA" id="ARBA00022679"/>
    </source>
</evidence>
<comment type="caution">
    <text evidence="18">The sequence shown here is derived from an EMBL/GenBank/DDBJ whole genome shotgun (WGS) entry which is preliminary data.</text>
</comment>
<feature type="transmembrane region" description="Helical" evidence="15">
    <location>
        <begin position="166"/>
        <end position="185"/>
    </location>
</feature>
<keyword evidence="12" id="KW-0902">Two-component regulatory system</keyword>
<dbReference type="Pfam" id="PF02518">
    <property type="entry name" value="HATPase_c"/>
    <property type="match status" value="1"/>
</dbReference>
<dbReference type="SUPFAM" id="SSF158472">
    <property type="entry name" value="HAMP domain-like"/>
    <property type="match status" value="1"/>
</dbReference>
<dbReference type="GO" id="GO:0005524">
    <property type="term" value="F:ATP binding"/>
    <property type="evidence" value="ECO:0007669"/>
    <property type="project" value="UniProtKB-KW"/>
</dbReference>
<keyword evidence="11 15" id="KW-1133">Transmembrane helix</keyword>
<evidence type="ECO:0000256" key="12">
    <source>
        <dbReference type="ARBA" id="ARBA00023012"/>
    </source>
</evidence>
<evidence type="ECO:0000256" key="9">
    <source>
        <dbReference type="ARBA" id="ARBA00022777"/>
    </source>
</evidence>
<dbReference type="AlphaFoldDB" id="A0AA90F7C9"/>
<dbReference type="CDD" id="cd06225">
    <property type="entry name" value="HAMP"/>
    <property type="match status" value="1"/>
</dbReference>
<dbReference type="Proteomes" id="UP001066455">
    <property type="component" value="Unassembled WGS sequence"/>
</dbReference>
<keyword evidence="6" id="KW-0808">Transferase</keyword>
<evidence type="ECO:0000256" key="13">
    <source>
        <dbReference type="ARBA" id="ARBA00023136"/>
    </source>
</evidence>
<evidence type="ECO:0000259" key="17">
    <source>
        <dbReference type="PROSITE" id="PS50885"/>
    </source>
</evidence>
<name>A0AA90F7C9_9BACI</name>
<sequence length="463" mass="52455">MDKQRNESMKKISFKLAGSFFILILFIEALLFAALYTTIVNTRINEEIRALQLRGNSHRDVLEKHFDKRTIDHVTLMETEARTNVIITDQNRRVLTQSASGDMTEHLHFEEKNIPRKGTALSSHWNTSKYICTISPIMNGRETAGYVFMYLETSSIKALVASLTKRFFLCFGLTGVLTVAAILWFSRVLAKPIIKLKEATESIKNGQASIPLDIKRNDELGELAASIESLSSNLSRLQKERNDFLSSVAHELRTPITYIKGYTDVAMRDKLEPQARNQYLSIIQEEADNLNTLVDDLFLLTKLKQPGFQIRKKQIHLYTFVKKEVQKAAVAFSEKRISLSFDIPTDLYVTVDEVRFSQVISNLLNNARQYSDPDSTVAVTASKLEDQVKIMVADEGCGIPEEERDYIFERFYRIDKSRSRQTGGTGLGLAIAKEIVELHGGQIAAKNRTPKGSEFIITLPFDV</sequence>
<evidence type="ECO:0000256" key="4">
    <source>
        <dbReference type="ARBA" id="ARBA00022475"/>
    </source>
</evidence>
<proteinExistence type="predicted"/>
<dbReference type="FunFam" id="1.10.287.130:FF:000001">
    <property type="entry name" value="Two-component sensor histidine kinase"/>
    <property type="match status" value="1"/>
</dbReference>
<evidence type="ECO:0000256" key="8">
    <source>
        <dbReference type="ARBA" id="ARBA00022741"/>
    </source>
</evidence>
<dbReference type="InterPro" id="IPR003661">
    <property type="entry name" value="HisK_dim/P_dom"/>
</dbReference>
<dbReference type="EMBL" id="JALAXI010000003">
    <property type="protein sequence ID" value="MCY9279019.1"/>
    <property type="molecule type" value="Genomic_DNA"/>
</dbReference>
<feature type="domain" description="Histidine kinase" evidence="16">
    <location>
        <begin position="247"/>
        <end position="463"/>
    </location>
</feature>
<evidence type="ECO:0000256" key="5">
    <source>
        <dbReference type="ARBA" id="ARBA00022553"/>
    </source>
</evidence>
<dbReference type="SMART" id="SM00388">
    <property type="entry name" value="HisKA"/>
    <property type="match status" value="1"/>
</dbReference>
<comment type="catalytic activity">
    <reaction evidence="1">
        <text>ATP + protein L-histidine = ADP + protein N-phospho-L-histidine.</text>
        <dbReference type="EC" id="2.7.13.3"/>
    </reaction>
</comment>
<evidence type="ECO:0000256" key="3">
    <source>
        <dbReference type="ARBA" id="ARBA00012438"/>
    </source>
</evidence>
<dbReference type="PROSITE" id="PS50109">
    <property type="entry name" value="HIS_KIN"/>
    <property type="match status" value="1"/>
</dbReference>
<evidence type="ECO:0000256" key="11">
    <source>
        <dbReference type="ARBA" id="ARBA00022989"/>
    </source>
</evidence>
<dbReference type="CDD" id="cd00082">
    <property type="entry name" value="HisKA"/>
    <property type="match status" value="1"/>
</dbReference>
<keyword evidence="5" id="KW-0597">Phosphoprotein</keyword>
<keyword evidence="4" id="KW-1003">Cell membrane</keyword>
<dbReference type="GO" id="GO:0005886">
    <property type="term" value="C:plasma membrane"/>
    <property type="evidence" value="ECO:0007669"/>
    <property type="project" value="UniProtKB-SubCell"/>
</dbReference>
<feature type="domain" description="HAMP" evidence="17">
    <location>
        <begin position="187"/>
        <end position="239"/>
    </location>
</feature>
<dbReference type="InterPro" id="IPR004358">
    <property type="entry name" value="Sig_transdc_His_kin-like_C"/>
</dbReference>
<gene>
    <name evidence="18" type="ORF">MOE73_02900</name>
</gene>
<dbReference type="SMART" id="SM00387">
    <property type="entry name" value="HATPase_c"/>
    <property type="match status" value="1"/>
</dbReference>
<keyword evidence="7 15" id="KW-0812">Transmembrane</keyword>